<dbReference type="GO" id="GO:0032259">
    <property type="term" value="P:methylation"/>
    <property type="evidence" value="ECO:0007669"/>
    <property type="project" value="UniProtKB-KW"/>
</dbReference>
<evidence type="ECO:0000259" key="1">
    <source>
        <dbReference type="Pfam" id="PF13649"/>
    </source>
</evidence>
<name>A0A397V7P6_9GLOM</name>
<dbReference type="SUPFAM" id="SSF53335">
    <property type="entry name" value="S-adenosyl-L-methionine-dependent methyltransferases"/>
    <property type="match status" value="1"/>
</dbReference>
<sequence length="326" mass="37519">MGRAHSKSTQVQAMPRDRYNQKFTQIQALPRDCYKQKCLISSPCSSNTTITYVGDTKMYGKNEVQRNDECDRLHMVHFSMRDLWKTNFSSPIEDLLTNKRAKVLDVGCGGGTWILDTSLKYPKSEFFGIDILPLFPQCIKPSNVTFSQCNILKRLPYDDNVFDYIHMRFMGSSLTFSAWEFVIKELVRVLKSGGYIEICEVDHIWMNEGPRAGKLRAKVIRELIRRYNICIMASSLARRILRGNDQLTDFHQEKRMVPMGSWGGKLGEVFLENAKWGVKNLKNAVDSLGVGDVRYDAMVDSAINEIEFKKNVFDTVHRFWAKKIGK</sequence>
<dbReference type="EMBL" id="QKWP01000709">
    <property type="protein sequence ID" value="RIB15993.1"/>
    <property type="molecule type" value="Genomic_DNA"/>
</dbReference>
<keyword evidence="2" id="KW-0808">Transferase</keyword>
<feature type="domain" description="Methyltransferase" evidence="1">
    <location>
        <begin position="103"/>
        <end position="194"/>
    </location>
</feature>
<gene>
    <name evidence="2" type="ORF">C2G38_2038934</name>
</gene>
<dbReference type="OrthoDB" id="2013972at2759"/>
<dbReference type="Pfam" id="PF13649">
    <property type="entry name" value="Methyltransf_25"/>
    <property type="match status" value="1"/>
</dbReference>
<reference evidence="2 3" key="1">
    <citation type="submission" date="2018-06" db="EMBL/GenBank/DDBJ databases">
        <title>Comparative genomics reveals the genomic features of Rhizophagus irregularis, R. cerebriforme, R. diaphanum and Gigaspora rosea, and their symbiotic lifestyle signature.</title>
        <authorList>
            <person name="Morin E."/>
            <person name="San Clemente H."/>
            <person name="Chen E.C.H."/>
            <person name="De La Providencia I."/>
            <person name="Hainaut M."/>
            <person name="Kuo A."/>
            <person name="Kohler A."/>
            <person name="Murat C."/>
            <person name="Tang N."/>
            <person name="Roy S."/>
            <person name="Loubradou J."/>
            <person name="Henrissat B."/>
            <person name="Grigoriev I.V."/>
            <person name="Corradi N."/>
            <person name="Roux C."/>
            <person name="Martin F.M."/>
        </authorList>
    </citation>
    <scope>NUCLEOTIDE SEQUENCE [LARGE SCALE GENOMIC DNA]</scope>
    <source>
        <strain evidence="2 3">DAOM 194757</strain>
    </source>
</reference>
<dbReference type="GO" id="GO:0008168">
    <property type="term" value="F:methyltransferase activity"/>
    <property type="evidence" value="ECO:0007669"/>
    <property type="project" value="UniProtKB-KW"/>
</dbReference>
<dbReference type="CDD" id="cd02440">
    <property type="entry name" value="AdoMet_MTases"/>
    <property type="match status" value="1"/>
</dbReference>
<dbReference type="InterPro" id="IPR029063">
    <property type="entry name" value="SAM-dependent_MTases_sf"/>
</dbReference>
<proteinExistence type="predicted"/>
<dbReference type="InterPro" id="IPR041698">
    <property type="entry name" value="Methyltransf_25"/>
</dbReference>
<organism evidence="2 3">
    <name type="scientific">Gigaspora rosea</name>
    <dbReference type="NCBI Taxonomy" id="44941"/>
    <lineage>
        <taxon>Eukaryota</taxon>
        <taxon>Fungi</taxon>
        <taxon>Fungi incertae sedis</taxon>
        <taxon>Mucoromycota</taxon>
        <taxon>Glomeromycotina</taxon>
        <taxon>Glomeromycetes</taxon>
        <taxon>Diversisporales</taxon>
        <taxon>Gigasporaceae</taxon>
        <taxon>Gigaspora</taxon>
    </lineage>
</organism>
<protein>
    <submittedName>
        <fullName evidence="2">S-adenosyl-L-methionine-dependent methyltransferase</fullName>
    </submittedName>
</protein>
<evidence type="ECO:0000313" key="2">
    <source>
        <dbReference type="EMBL" id="RIB15993.1"/>
    </source>
</evidence>
<comment type="caution">
    <text evidence="2">The sequence shown here is derived from an EMBL/GenBank/DDBJ whole genome shotgun (WGS) entry which is preliminary data.</text>
</comment>
<dbReference type="Proteomes" id="UP000266673">
    <property type="component" value="Unassembled WGS sequence"/>
</dbReference>
<dbReference type="PANTHER" id="PTHR43591:SF24">
    <property type="entry name" value="2-METHOXY-6-POLYPRENYL-1,4-BENZOQUINOL METHYLASE, MITOCHONDRIAL"/>
    <property type="match status" value="1"/>
</dbReference>
<accession>A0A397V7P6</accession>
<dbReference type="Gene3D" id="3.40.50.150">
    <property type="entry name" value="Vaccinia Virus protein VP39"/>
    <property type="match status" value="1"/>
</dbReference>
<keyword evidence="3" id="KW-1185">Reference proteome</keyword>
<dbReference type="AlphaFoldDB" id="A0A397V7P6"/>
<keyword evidence="2" id="KW-0489">Methyltransferase</keyword>
<evidence type="ECO:0000313" key="3">
    <source>
        <dbReference type="Proteomes" id="UP000266673"/>
    </source>
</evidence>
<dbReference type="STRING" id="44941.A0A397V7P6"/>
<dbReference type="PANTHER" id="PTHR43591">
    <property type="entry name" value="METHYLTRANSFERASE"/>
    <property type="match status" value="1"/>
</dbReference>